<dbReference type="SUPFAM" id="SSF117916">
    <property type="entry name" value="Fe-S cluster assembly (FSCA) domain-like"/>
    <property type="match status" value="1"/>
</dbReference>
<dbReference type="PANTHER" id="PTHR11178">
    <property type="entry name" value="IRON-SULFUR CLUSTER SCAFFOLD PROTEIN NFU-RELATED"/>
    <property type="match status" value="1"/>
</dbReference>
<accession>A0A4U0SXG0</accession>
<dbReference type="GO" id="GO:0016226">
    <property type="term" value="P:iron-sulfur cluster assembly"/>
    <property type="evidence" value="ECO:0007669"/>
    <property type="project" value="InterPro"/>
</dbReference>
<dbReference type="GO" id="GO:0005506">
    <property type="term" value="F:iron ion binding"/>
    <property type="evidence" value="ECO:0007669"/>
    <property type="project" value="InterPro"/>
</dbReference>
<reference evidence="3 4" key="1">
    <citation type="submission" date="2019-04" db="EMBL/GenBank/DDBJ databases">
        <title>Streptomyces oryziradicis sp. nov., a novel actinomycete isolated from rhizosphere soil of rice (Oryza sativa L.).</title>
        <authorList>
            <person name="Li C."/>
        </authorList>
    </citation>
    <scope>NUCLEOTIDE SEQUENCE [LARGE SCALE GENOMIC DNA]</scope>
    <source>
        <strain evidence="3 4">NEAU-C40</strain>
    </source>
</reference>
<evidence type="ECO:0000256" key="1">
    <source>
        <dbReference type="ARBA" id="ARBA00049958"/>
    </source>
</evidence>
<sequence>MPWEDHDAREHVARTEQKLSRLETLPDNAARAHATEALQALVELYGECLDRVMSHAVSASASGSELLTALLSDELVSHLLLVHDLHPDSVEARVQRALEDVRPYLKSHGGDVELLAVEGTVARVRLHGSCNGCKSSAATLELAVREAVTRAAPEIVQVTTAEAEPSPQTLIPVADLFRGQPTATR</sequence>
<evidence type="ECO:0000313" key="3">
    <source>
        <dbReference type="EMBL" id="TKA12797.1"/>
    </source>
</evidence>
<dbReference type="EMBL" id="SUMC01000003">
    <property type="protein sequence ID" value="TKA12797.1"/>
    <property type="molecule type" value="Genomic_DNA"/>
</dbReference>
<dbReference type="GO" id="GO:0051536">
    <property type="term" value="F:iron-sulfur cluster binding"/>
    <property type="evidence" value="ECO:0007669"/>
    <property type="project" value="InterPro"/>
</dbReference>
<dbReference type="Proteomes" id="UP000305778">
    <property type="component" value="Unassembled WGS sequence"/>
</dbReference>
<proteinExistence type="predicted"/>
<keyword evidence="4" id="KW-1185">Reference proteome</keyword>
<dbReference type="InterPro" id="IPR034904">
    <property type="entry name" value="FSCA_dom_sf"/>
</dbReference>
<dbReference type="InterPro" id="IPR001075">
    <property type="entry name" value="NIF_FeS_clus_asmbl_NifU_C"/>
</dbReference>
<gene>
    <name evidence="3" type="ORF">FCI23_05495</name>
</gene>
<comment type="function">
    <text evidence="1">May be involved in the formation or repair of [Fe-S] clusters present in iron-sulfur proteins.</text>
</comment>
<dbReference type="RefSeq" id="WP_136722273.1">
    <property type="nucleotide sequence ID" value="NZ_SUMC01000003.1"/>
</dbReference>
<dbReference type="Gene3D" id="3.30.300.130">
    <property type="entry name" value="Fe-S cluster assembly (FSCA)"/>
    <property type="match status" value="1"/>
</dbReference>
<evidence type="ECO:0000313" key="4">
    <source>
        <dbReference type="Proteomes" id="UP000305778"/>
    </source>
</evidence>
<name>A0A4U0SXG0_9ACTN</name>
<comment type="caution">
    <text evidence="3">The sequence shown here is derived from an EMBL/GenBank/DDBJ whole genome shotgun (WGS) entry which is preliminary data.</text>
</comment>
<feature type="domain" description="NIF system FeS cluster assembly NifU C-terminal" evidence="2">
    <location>
        <begin position="94"/>
        <end position="158"/>
    </location>
</feature>
<dbReference type="OrthoDB" id="4320373at2"/>
<organism evidence="3 4">
    <name type="scientific">Actinacidiphila oryziradicis</name>
    <dbReference type="NCBI Taxonomy" id="2571141"/>
    <lineage>
        <taxon>Bacteria</taxon>
        <taxon>Bacillati</taxon>
        <taxon>Actinomycetota</taxon>
        <taxon>Actinomycetes</taxon>
        <taxon>Kitasatosporales</taxon>
        <taxon>Streptomycetaceae</taxon>
        <taxon>Actinacidiphila</taxon>
    </lineage>
</organism>
<dbReference type="AlphaFoldDB" id="A0A4U0SXG0"/>
<evidence type="ECO:0000259" key="2">
    <source>
        <dbReference type="Pfam" id="PF01106"/>
    </source>
</evidence>
<dbReference type="Pfam" id="PF01106">
    <property type="entry name" value="NifU"/>
    <property type="match status" value="1"/>
</dbReference>
<protein>
    <submittedName>
        <fullName evidence="3">NifU family protein</fullName>
    </submittedName>
</protein>